<proteinExistence type="predicted"/>
<reference evidence="1 2" key="1">
    <citation type="submission" date="2011-10" db="EMBL/GenBank/DDBJ databases">
        <title>Genome Sequence of Commensalibacter intestini A911, isolated from Drosophila gut.</title>
        <authorList>
            <person name="Lee W.-J."/>
            <person name="Kim E.-K."/>
        </authorList>
    </citation>
    <scope>NUCLEOTIDE SEQUENCE [LARGE SCALE GENOMIC DNA]</scope>
    <source>
        <strain evidence="1 2">A911</strain>
    </source>
</reference>
<sequence length="42" mass="4661">MHNLGFSSVNLKNIQKVSSSSTKKRYKATTMLTNDTDSISIN</sequence>
<dbReference type="Proteomes" id="UP000005939">
    <property type="component" value="Unassembled WGS sequence"/>
</dbReference>
<comment type="caution">
    <text evidence="1">The sequence shown here is derived from an EMBL/GenBank/DDBJ whole genome shotgun (WGS) entry which is preliminary data.</text>
</comment>
<accession>G6F2M1</accession>
<evidence type="ECO:0000313" key="2">
    <source>
        <dbReference type="Proteomes" id="UP000005939"/>
    </source>
</evidence>
<name>G6F2M1_9PROT</name>
<organism evidence="1 2">
    <name type="scientific">Commensalibacter intestini A911</name>
    <dbReference type="NCBI Taxonomy" id="1088868"/>
    <lineage>
        <taxon>Bacteria</taxon>
        <taxon>Pseudomonadati</taxon>
        <taxon>Pseudomonadota</taxon>
        <taxon>Alphaproteobacteria</taxon>
        <taxon>Acetobacterales</taxon>
        <taxon>Acetobacteraceae</taxon>
    </lineage>
</organism>
<dbReference type="EMBL" id="AGFR01000010">
    <property type="protein sequence ID" value="EHD13130.1"/>
    <property type="molecule type" value="Genomic_DNA"/>
</dbReference>
<gene>
    <name evidence="1" type="ORF">CIN_18670</name>
</gene>
<evidence type="ECO:0000313" key="1">
    <source>
        <dbReference type="EMBL" id="EHD13130.1"/>
    </source>
</evidence>
<protein>
    <submittedName>
        <fullName evidence="1">Uncharacterized protein</fullName>
    </submittedName>
</protein>
<dbReference type="AlphaFoldDB" id="G6F2M1"/>